<sequence>MQCNMGKLFYDVESYSWNIVTVYSTIHSVTNKLEYGCLWFPS</sequence>
<accession>A0A0E9S7U6</accession>
<dbReference type="EMBL" id="GBXM01071251">
    <property type="protein sequence ID" value="JAH37326.1"/>
    <property type="molecule type" value="Transcribed_RNA"/>
</dbReference>
<dbReference type="AlphaFoldDB" id="A0A0E9S7U6"/>
<reference evidence="1" key="1">
    <citation type="submission" date="2014-11" db="EMBL/GenBank/DDBJ databases">
        <authorList>
            <person name="Amaro Gonzalez C."/>
        </authorList>
    </citation>
    <scope>NUCLEOTIDE SEQUENCE</scope>
</reference>
<name>A0A0E9S7U6_ANGAN</name>
<reference evidence="1" key="2">
    <citation type="journal article" date="2015" name="Fish Shellfish Immunol.">
        <title>Early steps in the European eel (Anguilla anguilla)-Vibrio vulnificus interaction in the gills: Role of the RtxA13 toxin.</title>
        <authorList>
            <person name="Callol A."/>
            <person name="Pajuelo D."/>
            <person name="Ebbesson L."/>
            <person name="Teles M."/>
            <person name="MacKenzie S."/>
            <person name="Amaro C."/>
        </authorList>
    </citation>
    <scope>NUCLEOTIDE SEQUENCE</scope>
</reference>
<organism evidence="1">
    <name type="scientific">Anguilla anguilla</name>
    <name type="common">European freshwater eel</name>
    <name type="synonym">Muraena anguilla</name>
    <dbReference type="NCBI Taxonomy" id="7936"/>
    <lineage>
        <taxon>Eukaryota</taxon>
        <taxon>Metazoa</taxon>
        <taxon>Chordata</taxon>
        <taxon>Craniata</taxon>
        <taxon>Vertebrata</taxon>
        <taxon>Euteleostomi</taxon>
        <taxon>Actinopterygii</taxon>
        <taxon>Neopterygii</taxon>
        <taxon>Teleostei</taxon>
        <taxon>Anguilliformes</taxon>
        <taxon>Anguillidae</taxon>
        <taxon>Anguilla</taxon>
    </lineage>
</organism>
<evidence type="ECO:0000313" key="1">
    <source>
        <dbReference type="EMBL" id="JAH37326.1"/>
    </source>
</evidence>
<proteinExistence type="predicted"/>
<protein>
    <submittedName>
        <fullName evidence="1">Uncharacterized protein</fullName>
    </submittedName>
</protein>